<gene>
    <name evidence="11" type="ORF">EDD58_104181</name>
</gene>
<feature type="transmembrane region" description="Helical" evidence="8">
    <location>
        <begin position="12"/>
        <end position="33"/>
    </location>
</feature>
<dbReference type="Pfam" id="PF10502">
    <property type="entry name" value="Peptidase_S26"/>
    <property type="match status" value="1"/>
</dbReference>
<evidence type="ECO:0000256" key="7">
    <source>
        <dbReference type="PIRSR" id="PIRSR600223-1"/>
    </source>
</evidence>
<evidence type="ECO:0000256" key="2">
    <source>
        <dbReference type="ARBA" id="ARBA00004401"/>
    </source>
</evidence>
<comment type="caution">
    <text evidence="11">The sequence shown here is derived from an EMBL/GenBank/DDBJ whole genome shotgun (WGS) entry which is preliminary data.</text>
</comment>
<keyword evidence="12" id="KW-1185">Reference proteome</keyword>
<dbReference type="PANTHER" id="PTHR43390:SF1">
    <property type="entry name" value="CHLOROPLAST PROCESSING PEPTIDASE"/>
    <property type="match status" value="1"/>
</dbReference>
<feature type="active site" evidence="7">
    <location>
        <position position="80"/>
    </location>
</feature>
<dbReference type="Proteomes" id="UP000294937">
    <property type="component" value="Unassembled WGS sequence"/>
</dbReference>
<sequence>MVGKRRIAFEWLVSIVLALIVAVITRTFFYAPYEVYGHSMEPTLHGSELLIVNQWIYRVHPPEYGDIIVFHTDQEIDFIKRVIGLPGDKIMIKNGKVYRNGVLLKESYLNEQMDDDQWFYQLVPTGEIFVMGDNRNHSSDSRVIGTIPISQIVGRADLILLPFERFQMIPYD</sequence>
<evidence type="ECO:0000256" key="3">
    <source>
        <dbReference type="ARBA" id="ARBA00009370"/>
    </source>
</evidence>
<dbReference type="Gene3D" id="2.10.109.10">
    <property type="entry name" value="Umud Fragment, subunit A"/>
    <property type="match status" value="1"/>
</dbReference>
<evidence type="ECO:0000256" key="9">
    <source>
        <dbReference type="RuleBase" id="RU362042"/>
    </source>
</evidence>
<evidence type="ECO:0000259" key="10">
    <source>
        <dbReference type="Pfam" id="PF10502"/>
    </source>
</evidence>
<dbReference type="NCBIfam" id="TIGR02227">
    <property type="entry name" value="sigpep_I_bact"/>
    <property type="match status" value="1"/>
</dbReference>
<keyword evidence="8" id="KW-0812">Transmembrane</keyword>
<evidence type="ECO:0000313" key="12">
    <source>
        <dbReference type="Proteomes" id="UP000294937"/>
    </source>
</evidence>
<evidence type="ECO:0000256" key="8">
    <source>
        <dbReference type="RuleBase" id="RU003993"/>
    </source>
</evidence>
<dbReference type="GO" id="GO:0006465">
    <property type="term" value="P:signal peptide processing"/>
    <property type="evidence" value="ECO:0007669"/>
    <property type="project" value="InterPro"/>
</dbReference>
<dbReference type="EC" id="3.4.21.89" evidence="4 8"/>
<keyword evidence="8" id="KW-1133">Transmembrane helix</keyword>
<comment type="catalytic activity">
    <reaction evidence="1 8">
        <text>Cleavage of hydrophobic, N-terminal signal or leader sequences from secreted and periplasmic proteins.</text>
        <dbReference type="EC" id="3.4.21.89"/>
    </reaction>
</comment>
<dbReference type="InterPro" id="IPR019756">
    <property type="entry name" value="Pept_S26A_signal_pept_1_Ser-AS"/>
</dbReference>
<evidence type="ECO:0000256" key="6">
    <source>
        <dbReference type="ARBA" id="ARBA00022801"/>
    </source>
</evidence>
<feature type="active site" evidence="7">
    <location>
        <position position="39"/>
    </location>
</feature>
<dbReference type="PRINTS" id="PR00727">
    <property type="entry name" value="LEADERPTASE"/>
</dbReference>
<protein>
    <recommendedName>
        <fullName evidence="4 8">Signal peptidase I</fullName>
        <ecNumber evidence="4 8">3.4.21.89</ecNumber>
    </recommendedName>
</protein>
<dbReference type="InterPro" id="IPR019758">
    <property type="entry name" value="Pept_S26A_signal_pept_1_CS"/>
</dbReference>
<dbReference type="InterPro" id="IPR000223">
    <property type="entry name" value="Pept_S26A_signal_pept_1"/>
</dbReference>
<dbReference type="GO" id="GO:0005886">
    <property type="term" value="C:plasma membrane"/>
    <property type="evidence" value="ECO:0007669"/>
    <property type="project" value="UniProtKB-SubCell"/>
</dbReference>
<dbReference type="PROSITE" id="PS00761">
    <property type="entry name" value="SPASE_I_3"/>
    <property type="match status" value="1"/>
</dbReference>
<name>A0A4R3L643_9BACL</name>
<accession>A0A4R3L643</accession>
<evidence type="ECO:0000256" key="5">
    <source>
        <dbReference type="ARBA" id="ARBA00022670"/>
    </source>
</evidence>
<dbReference type="PROSITE" id="PS00760">
    <property type="entry name" value="SPASE_I_2"/>
    <property type="match status" value="1"/>
</dbReference>
<dbReference type="PROSITE" id="PS00501">
    <property type="entry name" value="SPASE_I_1"/>
    <property type="match status" value="1"/>
</dbReference>
<dbReference type="InterPro" id="IPR036286">
    <property type="entry name" value="LexA/Signal_pep-like_sf"/>
</dbReference>
<dbReference type="EMBL" id="SMAG01000004">
    <property type="protein sequence ID" value="TCS94310.1"/>
    <property type="molecule type" value="Genomic_DNA"/>
</dbReference>
<evidence type="ECO:0000313" key="11">
    <source>
        <dbReference type="EMBL" id="TCS94310.1"/>
    </source>
</evidence>
<dbReference type="InterPro" id="IPR019757">
    <property type="entry name" value="Pept_S26A_signal_pept_1_Lys-AS"/>
</dbReference>
<dbReference type="OrthoDB" id="9802919at2"/>
<dbReference type="GO" id="GO:0009003">
    <property type="term" value="F:signal peptidase activity"/>
    <property type="evidence" value="ECO:0007669"/>
    <property type="project" value="UniProtKB-EC"/>
</dbReference>
<organism evidence="11 12">
    <name type="scientific">Hazenella coriacea</name>
    <dbReference type="NCBI Taxonomy" id="1179467"/>
    <lineage>
        <taxon>Bacteria</taxon>
        <taxon>Bacillati</taxon>
        <taxon>Bacillota</taxon>
        <taxon>Bacilli</taxon>
        <taxon>Bacillales</taxon>
        <taxon>Thermoactinomycetaceae</taxon>
        <taxon>Hazenella</taxon>
    </lineage>
</organism>
<keyword evidence="8" id="KW-0472">Membrane</keyword>
<comment type="subcellular location">
    <subcellularLocation>
        <location evidence="2">Cell membrane</location>
        <topology evidence="2">Single-pass type II membrane protein</topology>
    </subcellularLocation>
    <subcellularLocation>
        <location evidence="9">Membrane</location>
        <topology evidence="9">Single-pass type II membrane protein</topology>
    </subcellularLocation>
</comment>
<dbReference type="PANTHER" id="PTHR43390">
    <property type="entry name" value="SIGNAL PEPTIDASE I"/>
    <property type="match status" value="1"/>
</dbReference>
<evidence type="ECO:0000256" key="4">
    <source>
        <dbReference type="ARBA" id="ARBA00013208"/>
    </source>
</evidence>
<reference evidence="11 12" key="1">
    <citation type="submission" date="2019-03" db="EMBL/GenBank/DDBJ databases">
        <title>Genomic Encyclopedia of Type Strains, Phase IV (KMG-IV): sequencing the most valuable type-strain genomes for metagenomic binning, comparative biology and taxonomic classification.</title>
        <authorList>
            <person name="Goeker M."/>
        </authorList>
    </citation>
    <scope>NUCLEOTIDE SEQUENCE [LARGE SCALE GENOMIC DNA]</scope>
    <source>
        <strain evidence="11 12">DSM 45707</strain>
    </source>
</reference>
<keyword evidence="5 8" id="KW-0645">Protease</keyword>
<dbReference type="GO" id="GO:0004252">
    <property type="term" value="F:serine-type endopeptidase activity"/>
    <property type="evidence" value="ECO:0007669"/>
    <property type="project" value="InterPro"/>
</dbReference>
<evidence type="ECO:0000256" key="1">
    <source>
        <dbReference type="ARBA" id="ARBA00000677"/>
    </source>
</evidence>
<dbReference type="CDD" id="cd06530">
    <property type="entry name" value="S26_SPase_I"/>
    <property type="match status" value="1"/>
</dbReference>
<dbReference type="InterPro" id="IPR019533">
    <property type="entry name" value="Peptidase_S26"/>
</dbReference>
<proteinExistence type="inferred from homology"/>
<keyword evidence="6 8" id="KW-0378">Hydrolase</keyword>
<dbReference type="AlphaFoldDB" id="A0A4R3L643"/>
<dbReference type="SUPFAM" id="SSF51306">
    <property type="entry name" value="LexA/Signal peptidase"/>
    <property type="match status" value="1"/>
</dbReference>
<comment type="similarity">
    <text evidence="3 9">Belongs to the peptidase S26 family.</text>
</comment>
<feature type="domain" description="Peptidase S26" evidence="10">
    <location>
        <begin position="9"/>
        <end position="160"/>
    </location>
</feature>